<evidence type="ECO:0000313" key="2">
    <source>
        <dbReference type="EMBL" id="KZT71123.1"/>
    </source>
</evidence>
<keyword evidence="3" id="KW-1185">Reference proteome</keyword>
<dbReference type="Proteomes" id="UP000076727">
    <property type="component" value="Unassembled WGS sequence"/>
</dbReference>
<proteinExistence type="predicted"/>
<dbReference type="AlphaFoldDB" id="A0A165RT05"/>
<protein>
    <submittedName>
        <fullName evidence="2">Uncharacterized protein</fullName>
    </submittedName>
</protein>
<sequence length="139" mass="15001">MTTTAAATTVKTPSPPTSPRQWPFNAARSTGTTCTPLLAAILAASTIDEISNSDGYADLEGYIRGQDRVDAKGRTLEPIMFWVYPTGFWGPYRETEEGGVKQHGLLVTIERGAELTEAMEAIRGNLPEDGTAHVHVPAR</sequence>
<feature type="compositionally biased region" description="Low complexity" evidence="1">
    <location>
        <begin position="1"/>
        <end position="12"/>
    </location>
</feature>
<evidence type="ECO:0000313" key="3">
    <source>
        <dbReference type="Proteomes" id="UP000076727"/>
    </source>
</evidence>
<gene>
    <name evidence="2" type="ORF">DAEQUDRAFT_724486</name>
</gene>
<reference evidence="2 3" key="1">
    <citation type="journal article" date="2016" name="Mol. Biol. Evol.">
        <title>Comparative Genomics of Early-Diverging Mushroom-Forming Fungi Provides Insights into the Origins of Lignocellulose Decay Capabilities.</title>
        <authorList>
            <person name="Nagy L.G."/>
            <person name="Riley R."/>
            <person name="Tritt A."/>
            <person name="Adam C."/>
            <person name="Daum C."/>
            <person name="Floudas D."/>
            <person name="Sun H."/>
            <person name="Yadav J.S."/>
            <person name="Pangilinan J."/>
            <person name="Larsson K.H."/>
            <person name="Matsuura K."/>
            <person name="Barry K."/>
            <person name="Labutti K."/>
            <person name="Kuo R."/>
            <person name="Ohm R.A."/>
            <person name="Bhattacharya S.S."/>
            <person name="Shirouzu T."/>
            <person name="Yoshinaga Y."/>
            <person name="Martin F.M."/>
            <person name="Grigoriev I.V."/>
            <person name="Hibbett D.S."/>
        </authorList>
    </citation>
    <scope>NUCLEOTIDE SEQUENCE [LARGE SCALE GENOMIC DNA]</scope>
    <source>
        <strain evidence="2 3">L-15889</strain>
    </source>
</reference>
<name>A0A165RT05_9APHY</name>
<dbReference type="EMBL" id="KV429047">
    <property type="protein sequence ID" value="KZT71123.1"/>
    <property type="molecule type" value="Genomic_DNA"/>
</dbReference>
<evidence type="ECO:0000256" key="1">
    <source>
        <dbReference type="SAM" id="MobiDB-lite"/>
    </source>
</evidence>
<feature type="region of interest" description="Disordered" evidence="1">
    <location>
        <begin position="1"/>
        <end position="22"/>
    </location>
</feature>
<accession>A0A165RT05</accession>
<dbReference type="OrthoDB" id="2789562at2759"/>
<organism evidence="2 3">
    <name type="scientific">Daedalea quercina L-15889</name>
    <dbReference type="NCBI Taxonomy" id="1314783"/>
    <lineage>
        <taxon>Eukaryota</taxon>
        <taxon>Fungi</taxon>
        <taxon>Dikarya</taxon>
        <taxon>Basidiomycota</taxon>
        <taxon>Agaricomycotina</taxon>
        <taxon>Agaricomycetes</taxon>
        <taxon>Polyporales</taxon>
        <taxon>Fomitopsis</taxon>
    </lineage>
</organism>